<dbReference type="InParanoid" id="A8P4E6"/>
<dbReference type="GO" id="GO:0000956">
    <property type="term" value="P:nuclear-transcribed mRNA catabolic process"/>
    <property type="evidence" value="ECO:0007669"/>
    <property type="project" value="TreeGrafter"/>
</dbReference>
<dbReference type="GO" id="GO:0034353">
    <property type="term" value="F:mRNA 5'-diphosphatase activity"/>
    <property type="evidence" value="ECO:0007669"/>
    <property type="project" value="TreeGrafter"/>
</dbReference>
<dbReference type="GO" id="GO:0005829">
    <property type="term" value="C:cytosol"/>
    <property type="evidence" value="ECO:0007669"/>
    <property type="project" value="TreeGrafter"/>
</dbReference>
<comment type="caution">
    <text evidence="9">The sequence shown here is derived from an EMBL/GenBank/DDBJ whole genome shotgun (WGS) entry which is preliminary data.</text>
</comment>
<dbReference type="eggNOG" id="KOG1982">
    <property type="taxonomic scope" value="Eukaryota"/>
</dbReference>
<comment type="catalytic activity">
    <reaction evidence="3">
        <text>a 5'-end (N(7)-methyl 5'-triphosphoguanosine)-ribonucleoside-ribonucleotide in mRNA + H2O = a (N(7)-methyl 5'-triphosphoguanosine)-nucleoside + a 5'-end phospho-ribonucleoside in mRNA + H(+)</text>
        <dbReference type="Rhea" id="RHEA:66928"/>
        <dbReference type="Rhea" id="RHEA-COMP:15692"/>
        <dbReference type="Rhea" id="RHEA-COMP:17313"/>
        <dbReference type="ChEBI" id="CHEBI:15377"/>
        <dbReference type="ChEBI" id="CHEBI:15378"/>
        <dbReference type="ChEBI" id="CHEBI:138282"/>
        <dbReference type="ChEBI" id="CHEBI:172876"/>
        <dbReference type="ChEBI" id="CHEBI:172877"/>
    </reaction>
    <physiologicalReaction direction="left-to-right" evidence="3">
        <dbReference type="Rhea" id="RHEA:66929"/>
    </physiologicalReaction>
</comment>
<dbReference type="PANTHER" id="PTHR12395:SF9">
    <property type="entry name" value="DECAPPING AND EXORIBONUCLEASE PROTEIN"/>
    <property type="match status" value="1"/>
</dbReference>
<comment type="similarity">
    <text evidence="2 6">Belongs to the DXO/Dom3Z family.</text>
</comment>
<feature type="compositionally biased region" description="Polar residues" evidence="7">
    <location>
        <begin position="56"/>
        <end position="65"/>
    </location>
</feature>
<comment type="catalytic activity">
    <reaction evidence="4">
        <text>a 5'-end triphospho-ribonucleoside in mRNA + H2O = a 5'-end phospho-ribonucleoside in mRNA + diphosphate + H(+)</text>
        <dbReference type="Rhea" id="RHEA:78683"/>
        <dbReference type="Rhea" id="RHEA-COMP:15692"/>
        <dbReference type="Rhea" id="RHEA-COMP:17164"/>
        <dbReference type="ChEBI" id="CHEBI:15377"/>
        <dbReference type="ChEBI" id="CHEBI:15378"/>
        <dbReference type="ChEBI" id="CHEBI:33019"/>
        <dbReference type="ChEBI" id="CHEBI:138282"/>
        <dbReference type="ChEBI" id="CHEBI:167618"/>
    </reaction>
    <physiologicalReaction direction="left-to-right" evidence="4">
        <dbReference type="Rhea" id="RHEA:78684"/>
    </physiologicalReaction>
</comment>
<organism evidence="9 10">
    <name type="scientific">Coprinopsis cinerea (strain Okayama-7 / 130 / ATCC MYA-4618 / FGSC 9003)</name>
    <name type="common">Inky cap fungus</name>
    <name type="synonym">Hormographiella aspergillata</name>
    <dbReference type="NCBI Taxonomy" id="240176"/>
    <lineage>
        <taxon>Eukaryota</taxon>
        <taxon>Fungi</taxon>
        <taxon>Dikarya</taxon>
        <taxon>Basidiomycota</taxon>
        <taxon>Agaricomycotina</taxon>
        <taxon>Agaricomycetes</taxon>
        <taxon>Agaricomycetidae</taxon>
        <taxon>Agaricales</taxon>
        <taxon>Agaricineae</taxon>
        <taxon>Psathyrellaceae</taxon>
        <taxon>Coprinopsis</taxon>
    </lineage>
</organism>
<name>A8P4E6_COPC7</name>
<dbReference type="Proteomes" id="UP000001861">
    <property type="component" value="Unassembled WGS sequence"/>
</dbReference>
<dbReference type="FunCoup" id="A8P4E6">
    <property type="interactions" value="235"/>
</dbReference>
<dbReference type="GO" id="GO:0004518">
    <property type="term" value="F:nuclease activity"/>
    <property type="evidence" value="ECO:0007669"/>
    <property type="project" value="UniProtKB-KW"/>
</dbReference>
<proteinExistence type="inferred from homology"/>
<comment type="function">
    <text evidence="6">Decapping enzyme for NAD-capped RNAs: specifically hydrolyzes the nicotinamide adenine dinucleotide (NAD) cap from a subset of RNAs by removing the entire NAD moiety from the 5'-end of an NAD-capped RNA.</text>
</comment>
<keyword evidence="6" id="KW-0694">RNA-binding</keyword>
<dbReference type="PANTHER" id="PTHR12395">
    <property type="entry name" value="DOM-3 RELATED"/>
    <property type="match status" value="1"/>
</dbReference>
<comment type="cofactor">
    <cofactor evidence="1 6">
        <name>a divalent metal cation</name>
        <dbReference type="ChEBI" id="CHEBI:60240"/>
    </cofactor>
</comment>
<dbReference type="GeneID" id="6015330"/>
<comment type="catalytic activity">
    <reaction evidence="5">
        <text>a 5'-end NAD(+)-phospho-ribonucleoside in mRNA + H2O = a 5'-end phospho-ribonucleoside in mRNA + NAD(+) + H(+)</text>
        <dbReference type="Rhea" id="RHEA:60880"/>
        <dbReference type="Rhea" id="RHEA-COMP:15692"/>
        <dbReference type="Rhea" id="RHEA-COMP:15698"/>
        <dbReference type="ChEBI" id="CHEBI:15377"/>
        <dbReference type="ChEBI" id="CHEBI:15378"/>
        <dbReference type="ChEBI" id="CHEBI:57540"/>
        <dbReference type="ChEBI" id="CHEBI:138282"/>
        <dbReference type="ChEBI" id="CHEBI:144029"/>
    </reaction>
    <physiologicalReaction direction="left-to-right" evidence="5">
        <dbReference type="Rhea" id="RHEA:60881"/>
    </physiologicalReaction>
</comment>
<dbReference type="InterPro" id="IPR039039">
    <property type="entry name" value="RAI1-like_fam"/>
</dbReference>
<dbReference type="VEuPathDB" id="FungiDB:CC1G_11179"/>
<keyword evidence="6" id="KW-0479">Metal-binding</keyword>
<feature type="compositionally biased region" description="Basic and acidic residues" evidence="7">
    <location>
        <begin position="22"/>
        <end position="36"/>
    </location>
</feature>
<evidence type="ECO:0000256" key="4">
    <source>
        <dbReference type="ARBA" id="ARBA00044692"/>
    </source>
</evidence>
<evidence type="ECO:0000313" key="9">
    <source>
        <dbReference type="EMBL" id="EAU83095.1"/>
    </source>
</evidence>
<feature type="domain" description="RAI1-like" evidence="8">
    <location>
        <begin position="264"/>
        <end position="373"/>
    </location>
</feature>
<feature type="region of interest" description="Disordered" evidence="7">
    <location>
        <begin position="1"/>
        <end position="65"/>
    </location>
</feature>
<dbReference type="OrthoDB" id="5853397at2759"/>
<dbReference type="GO" id="GO:0110155">
    <property type="term" value="P:NAD-cap decapping"/>
    <property type="evidence" value="ECO:0007669"/>
    <property type="project" value="TreeGrafter"/>
</dbReference>
<sequence length="409" mass="45525">MSAHKRKLSDLSEGGNGAQGDNTDRPSQKARLESKNDASSSPQHPDPPKHLPYPPTGTNQRVKPTPFQLPTQITTFSYDGNHVQEFNDSALRYYVDPPPSARLDYGYDRWIKKPDDRGRLDPLLKALNRLKKDQAKAGLVPDNGVVCWRGIMTKILTAPYEDRDGWDLNVMFVNGVLYFEEHLTEKKLQEKNNMQPRQRLQTYYGYAFESYCTSETPTRHSARSNPGEPPGWGGDVNTNVQWCSVVRTKLGDSRIVIGGEVDCEIVVGFRTPSGVVTTTQSFKTIEIPRLVRGKPGAWDPLVCLDWGNTFLKFLKGIVSDSATAQAGKDAKSRVWRVTFVPGTGVNLRVLGESEVEEVVNGEDRIGFLPGWYWKELCATQASAASPMSRADHQTNTSPAVPNTISGWQV</sequence>
<comment type="subcellular location">
    <subcellularLocation>
        <location evidence="6">Nucleus</location>
    </subcellularLocation>
</comment>
<dbReference type="OMA" id="ACTPYEN"/>
<evidence type="ECO:0000256" key="2">
    <source>
        <dbReference type="ARBA" id="ARBA00006562"/>
    </source>
</evidence>
<gene>
    <name evidence="9" type="ORF">CC1G_11179</name>
</gene>
<keyword evidence="10" id="KW-1185">Reference proteome</keyword>
<dbReference type="EMBL" id="AACS02000004">
    <property type="protein sequence ID" value="EAU83095.1"/>
    <property type="molecule type" value="Genomic_DNA"/>
</dbReference>
<dbReference type="GO" id="GO:0000166">
    <property type="term" value="F:nucleotide binding"/>
    <property type="evidence" value="ECO:0007669"/>
    <property type="project" value="UniProtKB-KW"/>
</dbReference>
<dbReference type="GO" id="GO:0005634">
    <property type="term" value="C:nucleus"/>
    <property type="evidence" value="ECO:0007669"/>
    <property type="project" value="UniProtKB-SubCell"/>
</dbReference>
<evidence type="ECO:0000313" key="10">
    <source>
        <dbReference type="Proteomes" id="UP000001861"/>
    </source>
</evidence>
<feature type="compositionally biased region" description="Polar residues" evidence="7">
    <location>
        <begin position="393"/>
        <end position="409"/>
    </location>
</feature>
<dbReference type="Pfam" id="PF08652">
    <property type="entry name" value="RAI1"/>
    <property type="match status" value="2"/>
</dbReference>
<dbReference type="EC" id="3.6.1.-" evidence="6"/>
<dbReference type="GO" id="GO:0003723">
    <property type="term" value="F:RNA binding"/>
    <property type="evidence" value="ECO:0007669"/>
    <property type="project" value="UniProtKB-KW"/>
</dbReference>
<evidence type="ECO:0000256" key="3">
    <source>
        <dbReference type="ARBA" id="ARBA00044676"/>
    </source>
</evidence>
<keyword evidence="6" id="KW-0378">Hydrolase</keyword>
<evidence type="ECO:0000256" key="6">
    <source>
        <dbReference type="RuleBase" id="RU367113"/>
    </source>
</evidence>
<keyword evidence="6" id="KW-0547">Nucleotide-binding</keyword>
<keyword evidence="6" id="KW-0539">Nucleus</keyword>
<evidence type="ECO:0000256" key="5">
    <source>
        <dbReference type="ARBA" id="ARBA00048124"/>
    </source>
</evidence>
<dbReference type="GO" id="GO:0046872">
    <property type="term" value="F:metal ion binding"/>
    <property type="evidence" value="ECO:0007669"/>
    <property type="project" value="UniProtKB-KW"/>
</dbReference>
<evidence type="ECO:0000256" key="1">
    <source>
        <dbReference type="ARBA" id="ARBA00001968"/>
    </source>
</evidence>
<feature type="domain" description="RAI1-like" evidence="8">
    <location>
        <begin position="69"/>
        <end position="263"/>
    </location>
</feature>
<protein>
    <recommendedName>
        <fullName evidence="6">Decapping nuclease</fullName>
        <ecNumber evidence="6">3.6.1.-</ecNumber>
    </recommendedName>
</protein>
<dbReference type="STRING" id="240176.A8P4E6"/>
<evidence type="ECO:0000256" key="7">
    <source>
        <dbReference type="SAM" id="MobiDB-lite"/>
    </source>
</evidence>
<dbReference type="AlphaFoldDB" id="A8P4E6"/>
<accession>A8P4E6</accession>
<keyword evidence="6" id="KW-0540">Nuclease</keyword>
<dbReference type="RefSeq" id="XP_001838736.1">
    <property type="nucleotide sequence ID" value="XM_001838684.1"/>
</dbReference>
<feature type="region of interest" description="Disordered" evidence="7">
    <location>
        <begin position="387"/>
        <end position="409"/>
    </location>
</feature>
<evidence type="ECO:0000259" key="8">
    <source>
        <dbReference type="Pfam" id="PF08652"/>
    </source>
</evidence>
<dbReference type="KEGG" id="cci:CC1G_11179"/>
<dbReference type="InterPro" id="IPR013961">
    <property type="entry name" value="RAI1"/>
</dbReference>
<reference evidence="9 10" key="1">
    <citation type="journal article" date="2010" name="Proc. Natl. Acad. Sci. U.S.A.">
        <title>Insights into evolution of multicellular fungi from the assembled chromosomes of the mushroom Coprinopsis cinerea (Coprinus cinereus).</title>
        <authorList>
            <person name="Stajich J.E."/>
            <person name="Wilke S.K."/>
            <person name="Ahren D."/>
            <person name="Au C.H."/>
            <person name="Birren B.W."/>
            <person name="Borodovsky M."/>
            <person name="Burns C."/>
            <person name="Canback B."/>
            <person name="Casselton L.A."/>
            <person name="Cheng C.K."/>
            <person name="Deng J."/>
            <person name="Dietrich F.S."/>
            <person name="Fargo D.C."/>
            <person name="Farman M.L."/>
            <person name="Gathman A.C."/>
            <person name="Goldberg J."/>
            <person name="Guigo R."/>
            <person name="Hoegger P.J."/>
            <person name="Hooker J.B."/>
            <person name="Huggins A."/>
            <person name="James T.Y."/>
            <person name="Kamada T."/>
            <person name="Kilaru S."/>
            <person name="Kodira C."/>
            <person name="Kues U."/>
            <person name="Kupfer D."/>
            <person name="Kwan H.S."/>
            <person name="Lomsadze A."/>
            <person name="Li W."/>
            <person name="Lilly W.W."/>
            <person name="Ma L.J."/>
            <person name="Mackey A.J."/>
            <person name="Manning G."/>
            <person name="Martin F."/>
            <person name="Muraguchi H."/>
            <person name="Natvig D.O."/>
            <person name="Palmerini H."/>
            <person name="Ramesh M.A."/>
            <person name="Rehmeyer C.J."/>
            <person name="Roe B.A."/>
            <person name="Shenoy N."/>
            <person name="Stanke M."/>
            <person name="Ter-Hovhannisyan V."/>
            <person name="Tunlid A."/>
            <person name="Velagapudi R."/>
            <person name="Vision T.J."/>
            <person name="Zeng Q."/>
            <person name="Zolan M.E."/>
            <person name="Pukkila P.J."/>
        </authorList>
    </citation>
    <scope>NUCLEOTIDE SEQUENCE [LARGE SCALE GENOMIC DNA]</scope>
    <source>
        <strain evidence="10">Okayama-7 / 130 / ATCC MYA-4618 / FGSC 9003</strain>
    </source>
</reference>